<dbReference type="EMBL" id="FMUR01000010">
    <property type="protein sequence ID" value="SCY23976.1"/>
    <property type="molecule type" value="Genomic_DNA"/>
</dbReference>
<dbReference type="OrthoDB" id="7285215at2"/>
<organism evidence="1 2">
    <name type="scientific">Butyrivibrio hungatei</name>
    <dbReference type="NCBI Taxonomy" id="185008"/>
    <lineage>
        <taxon>Bacteria</taxon>
        <taxon>Bacillati</taxon>
        <taxon>Bacillota</taxon>
        <taxon>Clostridia</taxon>
        <taxon>Lachnospirales</taxon>
        <taxon>Lachnospiraceae</taxon>
        <taxon>Butyrivibrio</taxon>
    </lineage>
</organism>
<dbReference type="RefSeq" id="WP_074462459.1">
    <property type="nucleotide sequence ID" value="NZ_FMUR01000010.1"/>
</dbReference>
<evidence type="ECO:0000313" key="2">
    <source>
        <dbReference type="Proteomes" id="UP000183047"/>
    </source>
</evidence>
<name>A0A1G5EAI2_9FIRM</name>
<protein>
    <submittedName>
        <fullName evidence="1">Uncharacterized protein</fullName>
    </submittedName>
</protein>
<reference evidence="2" key="1">
    <citation type="submission" date="2016-10" db="EMBL/GenBank/DDBJ databases">
        <authorList>
            <person name="Varghese N."/>
            <person name="Submissions S."/>
        </authorList>
    </citation>
    <scope>NUCLEOTIDE SEQUENCE [LARGE SCALE GENOMIC DNA]</scope>
    <source>
        <strain evidence="2">XBD2006</strain>
    </source>
</reference>
<proteinExistence type="predicted"/>
<evidence type="ECO:0000313" key="1">
    <source>
        <dbReference type="EMBL" id="SCY23976.1"/>
    </source>
</evidence>
<sequence length="206" mass="23215">MKQLTKKAEVLLEEILEHRLENGDCDTNYWKDRFEEYSVSEDAIIRSLFKELREAGMILVSWYDDYPAVLMLLSNGVSYFEEKDSNDNLAAHSSSYVNNFYGAATNVQIQQGTVDSFQKMNGEDFNSLVRQLVQTVNKYDAVLESEYGDAADDLRKNCKDLAQTDLRNANVSCVKKTVSYIRDLSVNAGGGLIAAGIIEIATRLLR</sequence>
<keyword evidence="2" id="KW-1185">Reference proteome</keyword>
<gene>
    <name evidence="1" type="ORF">SAMN02910451_01882</name>
</gene>
<dbReference type="AlphaFoldDB" id="A0A1G5EAI2"/>
<dbReference type="Proteomes" id="UP000183047">
    <property type="component" value="Unassembled WGS sequence"/>
</dbReference>
<accession>A0A1G5EAI2</accession>